<proteinExistence type="inferred from homology"/>
<reference evidence="9" key="3">
    <citation type="submission" date="2025-09" db="UniProtKB">
        <authorList>
            <consortium name="Ensembl"/>
        </authorList>
    </citation>
    <scope>IDENTIFICATION</scope>
</reference>
<evidence type="ECO:0000313" key="9">
    <source>
        <dbReference type="Ensembl" id="ENSSTOP00000030194.1"/>
    </source>
</evidence>
<dbReference type="GeneTree" id="ENSGT00390000015500"/>
<dbReference type="InParanoid" id="A0A287D9I3"/>
<dbReference type="EMBL" id="AGTP01035364">
    <property type="status" value="NOT_ANNOTATED_CDS"/>
    <property type="molecule type" value="Genomic_DNA"/>
</dbReference>
<name>A0A287D9I3_ICTTR</name>
<dbReference type="EMBL" id="AGTP01035361">
    <property type="status" value="NOT_ANNOTATED_CDS"/>
    <property type="molecule type" value="Genomic_DNA"/>
</dbReference>
<dbReference type="GO" id="GO:0002128">
    <property type="term" value="P:tRNA nucleoside ribose methylation"/>
    <property type="evidence" value="ECO:0007669"/>
    <property type="project" value="Ensembl"/>
</dbReference>
<dbReference type="PANTHER" id="PTHR14387:SF7">
    <property type="entry name" value="THYROID ADENOMA-ASSOCIATED PROTEIN"/>
    <property type="match status" value="1"/>
</dbReference>
<evidence type="ECO:0000256" key="2">
    <source>
        <dbReference type="ARBA" id="ARBA00022694"/>
    </source>
</evidence>
<keyword evidence="2" id="KW-0819">tRNA processing</keyword>
<dbReference type="Pfam" id="PF10350">
    <property type="entry name" value="DUF2428"/>
    <property type="match status" value="1"/>
</dbReference>
<dbReference type="RefSeq" id="XP_013213722.2">
    <property type="nucleotide sequence ID" value="XM_013358268.3"/>
</dbReference>
<organism evidence="9 10">
    <name type="scientific">Ictidomys tridecemlineatus</name>
    <name type="common">Thirteen-lined ground squirrel</name>
    <name type="synonym">Spermophilus tridecemlineatus</name>
    <dbReference type="NCBI Taxonomy" id="43179"/>
    <lineage>
        <taxon>Eukaryota</taxon>
        <taxon>Metazoa</taxon>
        <taxon>Chordata</taxon>
        <taxon>Craniata</taxon>
        <taxon>Vertebrata</taxon>
        <taxon>Euteleostomi</taxon>
        <taxon>Mammalia</taxon>
        <taxon>Eutheria</taxon>
        <taxon>Euarchontoglires</taxon>
        <taxon>Glires</taxon>
        <taxon>Rodentia</taxon>
        <taxon>Sciuromorpha</taxon>
        <taxon>Sciuridae</taxon>
        <taxon>Xerinae</taxon>
        <taxon>Marmotini</taxon>
        <taxon>Ictidomys</taxon>
    </lineage>
</organism>
<dbReference type="EMBL" id="AGTP01035359">
    <property type="status" value="NOT_ANNOTATED_CDS"/>
    <property type="molecule type" value="Genomic_DNA"/>
</dbReference>
<accession>A0A287D9I3</accession>
<dbReference type="InterPro" id="IPR019442">
    <property type="entry name" value="THADA/TRM732_DUF2428"/>
</dbReference>
<dbReference type="Proteomes" id="UP000005215">
    <property type="component" value="Unassembled WGS sequence"/>
</dbReference>
<evidence type="ECO:0000256" key="4">
    <source>
        <dbReference type="ARBA" id="ARBA00035698"/>
    </source>
</evidence>
<feature type="domain" description="tRNA (32-2'-O)-methyltransferase regulator THADA-like C-terminal TPR repeats region" evidence="8">
    <location>
        <begin position="1241"/>
        <end position="1404"/>
    </location>
</feature>
<dbReference type="InterPro" id="IPR051954">
    <property type="entry name" value="tRNA_methyltransferase_THADA"/>
</dbReference>
<dbReference type="SUPFAM" id="SSF48371">
    <property type="entry name" value="ARM repeat"/>
    <property type="match status" value="2"/>
</dbReference>
<evidence type="ECO:0000259" key="7">
    <source>
        <dbReference type="Pfam" id="PF25150"/>
    </source>
</evidence>
<dbReference type="eggNOG" id="KOG1810">
    <property type="taxonomic scope" value="Eukaryota"/>
</dbReference>
<dbReference type="EMBL" id="AGTP01035365">
    <property type="status" value="NOT_ANNOTATED_CDS"/>
    <property type="molecule type" value="Genomic_DNA"/>
</dbReference>
<dbReference type="EMBL" id="AGTP01035366">
    <property type="status" value="NOT_ANNOTATED_CDS"/>
    <property type="molecule type" value="Genomic_DNA"/>
</dbReference>
<dbReference type="Pfam" id="PF25150">
    <property type="entry name" value="TPR_Trm732"/>
    <property type="match status" value="1"/>
</dbReference>
<dbReference type="Ensembl" id="ENSSTOT00000038854.1">
    <property type="protein sequence ID" value="ENSSTOP00000030194.1"/>
    <property type="gene ID" value="ENSSTOG00000003121.3"/>
</dbReference>
<evidence type="ECO:0000256" key="1">
    <source>
        <dbReference type="ARBA" id="ARBA00010409"/>
    </source>
</evidence>
<reference evidence="10" key="1">
    <citation type="submission" date="2011-11" db="EMBL/GenBank/DDBJ databases">
        <title>The Draft Genome of Spermophilus tridecemlineatus.</title>
        <authorList>
            <consortium name="The Broad Institute Genome Assembly &amp; Analysis Group"/>
            <consortium name="Computational R&amp;D Group"/>
            <consortium name="and Sequencing Platform"/>
            <person name="Di Palma F."/>
            <person name="Alfoldi J."/>
            <person name="Johnson J."/>
            <person name="Berlin A."/>
            <person name="Gnerre S."/>
            <person name="Jaffe D."/>
            <person name="MacCallum I."/>
            <person name="Young S."/>
            <person name="Walker B.J."/>
            <person name="Lindblad-Toh K."/>
        </authorList>
    </citation>
    <scope>NUCLEOTIDE SEQUENCE [LARGE SCALE GENOMIC DNA]</scope>
</reference>
<evidence type="ECO:0000256" key="3">
    <source>
        <dbReference type="ARBA" id="ARBA00035625"/>
    </source>
</evidence>
<feature type="domain" description="tRNA (32-2'-O)-methyltransferase regulator THADA-like TPR repeats region" evidence="7">
    <location>
        <begin position="522"/>
        <end position="794"/>
    </location>
</feature>
<evidence type="ECO:0000256" key="5">
    <source>
        <dbReference type="SAM" id="Coils"/>
    </source>
</evidence>
<reference evidence="9" key="2">
    <citation type="submission" date="2025-08" db="UniProtKB">
        <authorList>
            <consortium name="Ensembl"/>
        </authorList>
    </citation>
    <scope>IDENTIFICATION</scope>
</reference>
<feature type="domain" description="DUF2428" evidence="6">
    <location>
        <begin position="939"/>
        <end position="1239"/>
    </location>
</feature>
<dbReference type="EMBL" id="AGTP01035358">
    <property type="status" value="NOT_ANNOTATED_CDS"/>
    <property type="molecule type" value="Genomic_DNA"/>
</dbReference>
<comment type="similarity">
    <text evidence="1">Belongs to the THADA family.</text>
</comment>
<dbReference type="GO" id="GO:0055088">
    <property type="term" value="P:lipid homeostasis"/>
    <property type="evidence" value="ECO:0007669"/>
    <property type="project" value="Ensembl"/>
</dbReference>
<comment type="function">
    <text evidence="3">Together with methyltransferase FTSJ1, methylates the 2'-O-ribose of nucleotides at position 32 of the anticodon loop of substrate tRNAs.</text>
</comment>
<dbReference type="GO" id="GO:0032471">
    <property type="term" value="P:negative regulation of endoplasmic reticulum calcium ion concentration"/>
    <property type="evidence" value="ECO:0007669"/>
    <property type="project" value="Ensembl"/>
</dbReference>
<dbReference type="InterPro" id="IPR056843">
    <property type="entry name" value="THADA-like_TPR"/>
</dbReference>
<dbReference type="OrthoDB" id="73997at2759"/>
<dbReference type="GO" id="GO:0005829">
    <property type="term" value="C:cytosol"/>
    <property type="evidence" value="ECO:0007669"/>
    <property type="project" value="TreeGrafter"/>
</dbReference>
<dbReference type="EMBL" id="AGTP01035357">
    <property type="status" value="NOT_ANNOTATED_CDS"/>
    <property type="molecule type" value="Genomic_DNA"/>
</dbReference>
<dbReference type="EMBL" id="AGTP01035360">
    <property type="status" value="NOT_ANNOTATED_CDS"/>
    <property type="molecule type" value="Genomic_DNA"/>
</dbReference>
<dbReference type="FunCoup" id="A0A287D9I3">
    <property type="interactions" value="3585"/>
</dbReference>
<dbReference type="EMBL" id="AGTP01035362">
    <property type="status" value="NOT_ANNOTATED_CDS"/>
    <property type="molecule type" value="Genomic_DNA"/>
</dbReference>
<evidence type="ECO:0000259" key="8">
    <source>
        <dbReference type="Pfam" id="PF25151"/>
    </source>
</evidence>
<dbReference type="InterPro" id="IPR016024">
    <property type="entry name" value="ARM-type_fold"/>
</dbReference>
<gene>
    <name evidence="9" type="primary">THADA</name>
</gene>
<evidence type="ECO:0000259" key="6">
    <source>
        <dbReference type="Pfam" id="PF10350"/>
    </source>
</evidence>
<keyword evidence="10" id="KW-1185">Reference proteome</keyword>
<dbReference type="PANTHER" id="PTHR14387">
    <property type="entry name" value="THADA/DEATH RECEPTOR INTERACTING PROTEIN"/>
    <property type="match status" value="1"/>
</dbReference>
<dbReference type="GeneID" id="101956364"/>
<dbReference type="GO" id="GO:0030234">
    <property type="term" value="F:enzyme regulator activity"/>
    <property type="evidence" value="ECO:0007669"/>
    <property type="project" value="Ensembl"/>
</dbReference>
<dbReference type="InterPro" id="IPR056842">
    <property type="entry name" value="THADA-like_TPR_C"/>
</dbReference>
<keyword evidence="5" id="KW-0175">Coiled coil</keyword>
<evidence type="ECO:0000313" key="10">
    <source>
        <dbReference type="Proteomes" id="UP000005215"/>
    </source>
</evidence>
<dbReference type="EMBL" id="AGTP01035363">
    <property type="status" value="NOT_ANNOTATED_CDS"/>
    <property type="molecule type" value="Genomic_DNA"/>
</dbReference>
<dbReference type="GO" id="GO:0005783">
    <property type="term" value="C:endoplasmic reticulum"/>
    <property type="evidence" value="ECO:0007669"/>
    <property type="project" value="GOC"/>
</dbReference>
<protein>
    <recommendedName>
        <fullName evidence="4">tRNA (32-2'-O)-methyltransferase regulator THADA</fullName>
    </recommendedName>
</protein>
<sequence length="1933" mass="216964">MGVKKKREMHVAALTVRHQDLEILRSFADGEGKNLASLLLHCVQLTDGVSQIHYIKQIVPLLEKLDKNGLCDPTVQSCLDILAGIYFSLNLKNPLKKVLASSLNGLPKFFLTEAVHSFTSRLQEELNTTDLYSYRKVIDNISSCMENFNLGKASINNLLKNVLHFLRKSLIEILEENRKFAGNHIVQTQLMNDLLVGIRASMMLIQKAQTFQGSLWKASSSPIWQSMCDLLNIFTKFLSDDDLLQTIHSTSGLAVILFIKTMFHPSEKTPELISSLLLRSVDCTSIPEWFVNSCRSLCCADISVSALLFLCQGTLAMLDWQDGSMGLSGEALLLDTVHVLFTLSSQIKESTLEMFLSRNFASWTNSAKHILESSSPSLKDSLNGNSSIVGRLLEYVYTHWEHPLDALRHQTKIIFRNLLQMHQLTLEGADSVTDTFFLELTKSVLLLEWHIKGKYICLGCLVECIGIEHILAIDKTIPSQILEVMGDQSLVPYASDLLETMFKNHRSHLKSQTVDSTWIGQWHETWVSPLLSILCEGSLDQKSYVIDYYLPKLLNYSPESLKYMVKILQTSIDTKTGSCDSRGALGALMACLRTARAHGHLQSATDAWKNLVSSARVKQGLVHQHCQVRIDTLGLLCESNRSTEIVSTEEMEWIQFFITYNLNSQFPGVRQQICSLLKKLFCRIQESSQVLYKLQQSKSKHEPENELAKEEPSVSLQLYKNFMSSICNSLFEALFPGSSYSTRFSALTILGSIAEVFPVSEGRGQTVYQLSHDIDVDRFQILIECFTSTFEDVKTLAFDLLMKLSIAAVQFQDSEKLQGLFQAALELSTSTKPYDCVTASYLLSFLIWQDALPWSLSVATPQQEACGDGEKSAAVVERNTLMVIKCLMENLEEEVAQAENSLLQAAASFPMYGRVHCITGALQKLPLNSLQLVSEWRLLVEKLLSMSYRLSAVVSPVIQSSSPEGLIPMDTDSESASRLQVILKEIQPRDTNDYFNQAKILKECDSFDLEDLNISVSNIDTSAEIKGKEGKTCDVTAQMVLVCCWRSMKEVALLLGTLCQLLPMRSMPESSDGLLTEDQVKEIGDYFKQHLLQSRHRGAFELAYTGFVKLTEILNRCPNVSLQKLPEQWLWNVLEEIKSSDPSSKLCATRRSAGIPFYIQALLASEPKKGKMDLLKITMKELISLAGPACDSQSTVPQVHALNILRALFRDTRLGENIIPYVADGAKAAILGFTSPVWAVRNSSTLLFSSLITRIFGVKRGKDELSKTNRMTGREFFSRFPELYPFLLKQLEAVASTVDSDLGQLDRHPSMFLLLLVLERLYPSPMDGTSSALSMAPFVPFIMRCGHSPIYRSREMAARALVPFVMLDQIPNTIRTLLATLPNCTDQCFRQNHIHGALLQVFHLLKAYTDSKHRTSSDFLQELTDITVCTKAKLWLAKRQNPCLVTRAVYIDIILVLTYCLDKATKGNQPVLESLGFWEEVRRIILGSELVTGFPCTFKVPGLPQYLQSLTKLALSAMWAVLDKTKEQTGGVPVTFSQLLESSFPEVRLLTLESLLEKSSSVASGPGEKGLPSLLCSMGEKFLLLAMNETHPECFCKILKILHCMELSEWLPQTERCVHLTPKEFLTWTMDIASNERSEIQSVALRLASKVIAYHLQTCEESRNSMAPELKQWVQLVVLSCGDRLPTASRLAAAGVLTSTTPLFLTNPHPILELQDTLALWRCVLTLLQSEEQAIRDAAAETVTTAMSQENTCQSTEFAFCQVDASIALSLALAVLCDLLQQWDQLVPGLPILLGWLLGEGDDLVSCVESTHQEEEDYLFEKAEVNFWAETLTFVKYLCRHLFHLCKSRWPPSSSERLCHLQRTMSEQRHHLSQLFRELPPTAEFLKTMEFTRLRIQEERTLAGLRLLAFLEGKEGEAPLCSEPQSFLQKPVS</sequence>
<dbReference type="STRING" id="43179.ENSSTOP00000030194"/>
<dbReference type="Pfam" id="PF25151">
    <property type="entry name" value="TPR_Trm732_C"/>
    <property type="match status" value="1"/>
</dbReference>
<feature type="coiled-coil region" evidence="5">
    <location>
        <begin position="881"/>
        <end position="908"/>
    </location>
</feature>